<gene>
    <name evidence="1" type="ORF">SAMN06296036_13533</name>
</gene>
<evidence type="ECO:0000313" key="2">
    <source>
        <dbReference type="Proteomes" id="UP000192907"/>
    </source>
</evidence>
<proteinExistence type="predicted"/>
<protein>
    <submittedName>
        <fullName evidence="1">Uncharacterized protein</fullName>
    </submittedName>
</protein>
<dbReference type="EMBL" id="FWZT01000035">
    <property type="protein sequence ID" value="SMF80642.1"/>
    <property type="molecule type" value="Genomic_DNA"/>
</dbReference>
<keyword evidence="2" id="KW-1185">Reference proteome</keyword>
<name>A0A1Y6CPL3_9BACT</name>
<reference evidence="2" key="1">
    <citation type="submission" date="2017-04" db="EMBL/GenBank/DDBJ databases">
        <authorList>
            <person name="Varghese N."/>
            <person name="Submissions S."/>
        </authorList>
    </citation>
    <scope>NUCLEOTIDE SEQUENCE [LARGE SCALE GENOMIC DNA]</scope>
    <source>
        <strain evidence="2">RKEM611</strain>
    </source>
</reference>
<dbReference type="Proteomes" id="UP000192907">
    <property type="component" value="Unassembled WGS sequence"/>
</dbReference>
<organism evidence="1 2">
    <name type="scientific">Pseudobacteriovorax antillogorgiicola</name>
    <dbReference type="NCBI Taxonomy" id="1513793"/>
    <lineage>
        <taxon>Bacteria</taxon>
        <taxon>Pseudomonadati</taxon>
        <taxon>Bdellovibrionota</taxon>
        <taxon>Oligoflexia</taxon>
        <taxon>Oligoflexales</taxon>
        <taxon>Pseudobacteriovoracaceae</taxon>
        <taxon>Pseudobacteriovorax</taxon>
    </lineage>
</organism>
<dbReference type="AlphaFoldDB" id="A0A1Y6CPL3"/>
<sequence length="94" mass="10138">MVQKHGTKELTEMLSLVAAITKFIYEEARGDGLSYTDIAKLLLDGDFQRKLAVAVSGITLVDDEILDLDGIEGIGLARFLLDTAEDIISTPIAA</sequence>
<evidence type="ECO:0000313" key="1">
    <source>
        <dbReference type="EMBL" id="SMF80642.1"/>
    </source>
</evidence>
<dbReference type="RefSeq" id="WP_132325649.1">
    <property type="nucleotide sequence ID" value="NZ_FWZT01000035.1"/>
</dbReference>
<dbReference type="STRING" id="1513793.SAMN06296036_13533"/>
<accession>A0A1Y6CPL3</accession>